<gene>
    <name evidence="1" type="ORF">EIB73_05480</name>
</gene>
<evidence type="ECO:0000313" key="2">
    <source>
        <dbReference type="Proteomes" id="UP000270185"/>
    </source>
</evidence>
<dbReference type="RefSeq" id="WP_125023413.1">
    <property type="nucleotide sequence ID" value="NZ_CP034159.1"/>
</dbReference>
<accession>A0A3G8XHZ4</accession>
<dbReference type="AlphaFoldDB" id="A0A3G8XHZ4"/>
<reference evidence="2" key="1">
    <citation type="submission" date="2018-11" db="EMBL/GenBank/DDBJ databases">
        <title>Proposal to divide the Flavobacteriaceae and reorganize its genera based on Amino Acid Identity values calculated from whole genome sequences.</title>
        <authorList>
            <person name="Nicholson A.C."/>
            <person name="Gulvik C.A."/>
            <person name="Whitney A.M."/>
            <person name="Humrighouse B.W."/>
            <person name="Bell M."/>
            <person name="Holmes B."/>
            <person name="Steigerwalt A.G."/>
            <person name="Villarma A."/>
            <person name="Sheth M."/>
            <person name="Batra D."/>
            <person name="Pryor J."/>
            <person name="Bernardet J.-F."/>
            <person name="Hugo C."/>
            <person name="Kampfer P."/>
            <person name="Newman J.D."/>
            <person name="McQuiston J.R."/>
        </authorList>
    </citation>
    <scope>NUCLEOTIDE SEQUENCE [LARGE SCALE GENOMIC DNA]</scope>
    <source>
        <strain evidence="2">G0081</strain>
    </source>
</reference>
<organism evidence="1 2">
    <name type="scientific">Kaistella carnis</name>
    <dbReference type="NCBI Taxonomy" id="1241979"/>
    <lineage>
        <taxon>Bacteria</taxon>
        <taxon>Pseudomonadati</taxon>
        <taxon>Bacteroidota</taxon>
        <taxon>Flavobacteriia</taxon>
        <taxon>Flavobacteriales</taxon>
        <taxon>Weeksellaceae</taxon>
        <taxon>Chryseobacterium group</taxon>
        <taxon>Kaistella</taxon>
    </lineage>
</organism>
<name>A0A3G8XHZ4_9FLAO</name>
<dbReference type="Proteomes" id="UP000270185">
    <property type="component" value="Chromosome"/>
</dbReference>
<keyword evidence="2" id="KW-1185">Reference proteome</keyword>
<protein>
    <submittedName>
        <fullName evidence="1">Uncharacterized protein</fullName>
    </submittedName>
</protein>
<dbReference type="OrthoDB" id="1269697at2"/>
<dbReference type="KEGG" id="ccas:EIB73_05480"/>
<proteinExistence type="predicted"/>
<dbReference type="EMBL" id="CP034159">
    <property type="protein sequence ID" value="AZI32679.1"/>
    <property type="molecule type" value="Genomic_DNA"/>
</dbReference>
<sequence length="181" mass="21737">MLKVEELTYNYISQFCDFEKDLVLTNHFHSDWEADILIINEDGFSHELEIKLSKADFKNDFKKQYQNQKTKEKFLKHDKISCGDYPCNTFSFLLPQGMVAAEDIPEHCGIIEFYHNPDSWKTTFDEIRKPKRVHEEKFWKLFDKDLMLKIMARNLYFKKLEVKGKFEELILPPVFLQKKIE</sequence>
<evidence type="ECO:0000313" key="1">
    <source>
        <dbReference type="EMBL" id="AZI32679.1"/>
    </source>
</evidence>